<keyword evidence="1" id="KW-1133">Transmembrane helix</keyword>
<dbReference type="AlphaFoldDB" id="A0AAU8DP60"/>
<evidence type="ECO:0000313" key="2">
    <source>
        <dbReference type="EMBL" id="XCG63537.1"/>
    </source>
</evidence>
<sequence>MSSQHEDFAIWKDAELDAALDDLLAAGVRSGDGRDATPRPAGQGLPLLGRRRWPVPLIAAAAVIATIVGVVAIVADRQRTAERRTAAAAVSVSDGVADVGGVRFPVPAGWSVAAYPRDDVVVACVAAAPSADCAGVTVTITVPGGPTLPNSFDFPVFGDNCAPGDGKYVQVDTSVALGGRPAIHYWGYCTLDAPQAHLWMLLDRSLAITTPRGKWADQGALIAAGVDLRTWSRQPGPRLIEWAEASEAVSSTSER</sequence>
<feature type="transmembrane region" description="Helical" evidence="1">
    <location>
        <begin position="53"/>
        <end position="75"/>
    </location>
</feature>
<name>A0AAU8DP60_9ACTN</name>
<keyword evidence="1" id="KW-0812">Transmembrane</keyword>
<dbReference type="RefSeq" id="WP_353649152.1">
    <property type="nucleotide sequence ID" value="NZ_CP159218.1"/>
</dbReference>
<gene>
    <name evidence="2" type="ORF">ABLG96_20470</name>
</gene>
<dbReference type="EMBL" id="CP159218">
    <property type="protein sequence ID" value="XCG63537.1"/>
    <property type="molecule type" value="Genomic_DNA"/>
</dbReference>
<proteinExistence type="predicted"/>
<keyword evidence="1" id="KW-0472">Membrane</keyword>
<evidence type="ECO:0000256" key="1">
    <source>
        <dbReference type="SAM" id="Phobius"/>
    </source>
</evidence>
<organism evidence="2">
    <name type="scientific">Nakamurella sp. A5-74</name>
    <dbReference type="NCBI Taxonomy" id="3158264"/>
    <lineage>
        <taxon>Bacteria</taxon>
        <taxon>Bacillati</taxon>
        <taxon>Actinomycetota</taxon>
        <taxon>Actinomycetes</taxon>
        <taxon>Nakamurellales</taxon>
        <taxon>Nakamurellaceae</taxon>
        <taxon>Nakamurella</taxon>
    </lineage>
</organism>
<accession>A0AAU8DP60</accession>
<reference evidence="2" key="1">
    <citation type="submission" date="2024-05" db="EMBL/GenBank/DDBJ databases">
        <authorList>
            <person name="Cai S.Y."/>
            <person name="Jin L.M."/>
            <person name="Li H.R."/>
        </authorList>
    </citation>
    <scope>NUCLEOTIDE SEQUENCE</scope>
    <source>
        <strain evidence="2">A5-74</strain>
    </source>
</reference>
<protein>
    <submittedName>
        <fullName evidence="2">Uncharacterized protein</fullName>
    </submittedName>
</protein>